<comment type="caution">
    <text evidence="11">The sequence shown here is derived from an EMBL/GenBank/DDBJ whole genome shotgun (WGS) entry which is preliminary data.</text>
</comment>
<comment type="subunit">
    <text evidence="9">Component of the Sec protein translocase complex. Heterotrimer consisting of SecY, SecE and SecG subunits. The heterotrimers can form oligomers, although 1 heterotrimer is thought to be able to translocate proteins. Interacts with the ribosome. Interacts with SecDF, and other proteins may be involved. Interacts with SecA.</text>
</comment>
<dbReference type="HAMAP" id="MF_00422">
    <property type="entry name" value="SecE"/>
    <property type="match status" value="1"/>
</dbReference>
<dbReference type="InterPro" id="IPR005807">
    <property type="entry name" value="SecE_bac"/>
</dbReference>
<evidence type="ECO:0000256" key="7">
    <source>
        <dbReference type="ARBA" id="ARBA00023010"/>
    </source>
</evidence>
<feature type="compositionally biased region" description="Basic and acidic residues" evidence="10">
    <location>
        <begin position="30"/>
        <end position="46"/>
    </location>
</feature>
<evidence type="ECO:0000256" key="9">
    <source>
        <dbReference type="HAMAP-Rule" id="MF_00422"/>
    </source>
</evidence>
<dbReference type="PANTHER" id="PTHR33910:SF1">
    <property type="entry name" value="PROTEIN TRANSLOCASE SUBUNIT SECE"/>
    <property type="match status" value="1"/>
</dbReference>
<keyword evidence="2 9" id="KW-0813">Transport</keyword>
<evidence type="ECO:0000256" key="5">
    <source>
        <dbReference type="ARBA" id="ARBA00022927"/>
    </source>
</evidence>
<dbReference type="GO" id="GO:0009306">
    <property type="term" value="P:protein secretion"/>
    <property type="evidence" value="ECO:0007669"/>
    <property type="project" value="UniProtKB-UniRule"/>
</dbReference>
<evidence type="ECO:0000256" key="6">
    <source>
        <dbReference type="ARBA" id="ARBA00022989"/>
    </source>
</evidence>
<organism evidence="11 12">
    <name type="scientific">Corynebacterium tuscaniense</name>
    <dbReference type="NCBI Taxonomy" id="302449"/>
    <lineage>
        <taxon>Bacteria</taxon>
        <taxon>Bacillati</taxon>
        <taxon>Actinomycetota</taxon>
        <taxon>Actinomycetes</taxon>
        <taxon>Mycobacteriales</taxon>
        <taxon>Corynebacteriaceae</taxon>
        <taxon>Corynebacterium</taxon>
    </lineage>
</organism>
<proteinExistence type="inferred from homology"/>
<name>A0A2N6T3P2_9CORY</name>
<evidence type="ECO:0000256" key="8">
    <source>
        <dbReference type="ARBA" id="ARBA00023136"/>
    </source>
</evidence>
<evidence type="ECO:0000313" key="11">
    <source>
        <dbReference type="EMBL" id="PMC63931.1"/>
    </source>
</evidence>
<gene>
    <name evidence="9 11" type="primary">secE</name>
    <name evidence="11" type="ORF">CJ203_08560</name>
</gene>
<evidence type="ECO:0000313" key="12">
    <source>
        <dbReference type="Proteomes" id="UP000235836"/>
    </source>
</evidence>
<dbReference type="Gene3D" id="1.20.5.1030">
    <property type="entry name" value="Preprotein translocase secy subunit"/>
    <property type="match status" value="1"/>
</dbReference>
<dbReference type="InterPro" id="IPR038379">
    <property type="entry name" value="SecE_sf"/>
</dbReference>
<dbReference type="Pfam" id="PF00584">
    <property type="entry name" value="SecE"/>
    <property type="match status" value="1"/>
</dbReference>
<dbReference type="GO" id="GO:0065002">
    <property type="term" value="P:intracellular protein transmembrane transport"/>
    <property type="evidence" value="ECO:0007669"/>
    <property type="project" value="UniProtKB-UniRule"/>
</dbReference>
<dbReference type="NCBIfam" id="TIGR00964">
    <property type="entry name" value="secE_bact"/>
    <property type="match status" value="1"/>
</dbReference>
<keyword evidence="4 9" id="KW-0812">Transmembrane</keyword>
<dbReference type="GO" id="GO:0043952">
    <property type="term" value="P:protein transport by the Sec complex"/>
    <property type="evidence" value="ECO:0007669"/>
    <property type="project" value="UniProtKB-UniRule"/>
</dbReference>
<comment type="function">
    <text evidence="9">Essential subunit of the Sec protein translocation channel SecYEG. Clamps together the 2 halves of SecY. May contact the channel plug during translocation.</text>
</comment>
<evidence type="ECO:0000256" key="4">
    <source>
        <dbReference type="ARBA" id="ARBA00022692"/>
    </source>
</evidence>
<dbReference type="GO" id="GO:0006605">
    <property type="term" value="P:protein targeting"/>
    <property type="evidence" value="ECO:0007669"/>
    <property type="project" value="UniProtKB-UniRule"/>
</dbReference>
<comment type="similarity">
    <text evidence="9">Belongs to the SecE/SEC61-gamma family.</text>
</comment>
<keyword evidence="7 9" id="KW-0811">Translocation</keyword>
<dbReference type="AlphaFoldDB" id="A0A2N6T3P2"/>
<keyword evidence="8 9" id="KW-0472">Membrane</keyword>
<evidence type="ECO:0000256" key="1">
    <source>
        <dbReference type="ARBA" id="ARBA00004370"/>
    </source>
</evidence>
<keyword evidence="5 9" id="KW-0653">Protein transport</keyword>
<evidence type="ECO:0000256" key="10">
    <source>
        <dbReference type="SAM" id="MobiDB-lite"/>
    </source>
</evidence>
<keyword evidence="3 9" id="KW-1003">Cell membrane</keyword>
<reference evidence="11 12" key="1">
    <citation type="submission" date="2017-09" db="EMBL/GenBank/DDBJ databases">
        <title>Bacterial strain isolated from the female urinary microbiota.</title>
        <authorList>
            <person name="Thomas-White K."/>
            <person name="Kumar N."/>
            <person name="Forster S."/>
            <person name="Putonti C."/>
            <person name="Lawley T."/>
            <person name="Wolfe A.J."/>
        </authorList>
    </citation>
    <scope>NUCLEOTIDE SEQUENCE [LARGE SCALE GENOMIC DNA]</scope>
    <source>
        <strain evidence="11 12">UMB0792</strain>
    </source>
</reference>
<protein>
    <recommendedName>
        <fullName evidence="9">Protein translocase subunit SecE</fullName>
    </recommendedName>
</protein>
<sequence>MTENQPGRHAAKPTGKRQMSGASSVTSDSYEEKRASAPVVADKDAPGKGAAAFPGEVVQEMRKVVWPTRQQMLNYTLIVFGFLIVMTALVWGVDKGAAWVVEQILVR</sequence>
<keyword evidence="12" id="KW-1185">Reference proteome</keyword>
<keyword evidence="6 9" id="KW-1133">Transmembrane helix</keyword>
<dbReference type="Proteomes" id="UP000235836">
    <property type="component" value="Unassembled WGS sequence"/>
</dbReference>
<dbReference type="GO" id="GO:0008320">
    <property type="term" value="F:protein transmembrane transporter activity"/>
    <property type="evidence" value="ECO:0007669"/>
    <property type="project" value="UniProtKB-UniRule"/>
</dbReference>
<dbReference type="RefSeq" id="WP_034665518.1">
    <property type="nucleotide sequence ID" value="NZ_JBHRZL010000023.1"/>
</dbReference>
<feature type="region of interest" description="Disordered" evidence="10">
    <location>
        <begin position="1"/>
        <end position="47"/>
    </location>
</feature>
<dbReference type="InterPro" id="IPR001901">
    <property type="entry name" value="Translocase_SecE/Sec61-g"/>
</dbReference>
<dbReference type="GO" id="GO:0005886">
    <property type="term" value="C:plasma membrane"/>
    <property type="evidence" value="ECO:0007669"/>
    <property type="project" value="UniProtKB-SubCell"/>
</dbReference>
<comment type="subcellular location">
    <subcellularLocation>
        <location evidence="9">Cell membrane</location>
        <topology evidence="9">Single-pass membrane protein</topology>
    </subcellularLocation>
    <subcellularLocation>
        <location evidence="1">Membrane</location>
    </subcellularLocation>
</comment>
<feature type="transmembrane region" description="Helical" evidence="9">
    <location>
        <begin position="72"/>
        <end position="93"/>
    </location>
</feature>
<evidence type="ECO:0000256" key="2">
    <source>
        <dbReference type="ARBA" id="ARBA00022448"/>
    </source>
</evidence>
<dbReference type="PANTHER" id="PTHR33910">
    <property type="entry name" value="PROTEIN TRANSLOCASE SUBUNIT SECE"/>
    <property type="match status" value="1"/>
</dbReference>
<dbReference type="EMBL" id="PNHG01000013">
    <property type="protein sequence ID" value="PMC63931.1"/>
    <property type="molecule type" value="Genomic_DNA"/>
</dbReference>
<accession>A0A2N6T3P2</accession>
<evidence type="ECO:0000256" key="3">
    <source>
        <dbReference type="ARBA" id="ARBA00022475"/>
    </source>
</evidence>